<evidence type="ECO:0000313" key="5">
    <source>
        <dbReference type="Proteomes" id="UP001408789"/>
    </source>
</evidence>
<keyword evidence="5" id="KW-1185">Reference proteome</keyword>
<gene>
    <name evidence="4" type="ORF">SSX86_019326</name>
</gene>
<feature type="compositionally biased region" description="Basic and acidic residues" evidence="2">
    <location>
        <begin position="36"/>
        <end position="50"/>
    </location>
</feature>
<proteinExistence type="predicted"/>
<reference evidence="4 5" key="1">
    <citation type="submission" date="2024-04" db="EMBL/GenBank/DDBJ databases">
        <title>The reference genome of an endangered Asteraceae, Deinandra increscens subsp. villosa, native to the Central Coast of California.</title>
        <authorList>
            <person name="Guilliams M."/>
            <person name="Hasenstab-Lehman K."/>
            <person name="Meyer R."/>
            <person name="Mcevoy S."/>
        </authorList>
    </citation>
    <scope>NUCLEOTIDE SEQUENCE [LARGE SCALE GENOMIC DNA]</scope>
    <source>
        <tissue evidence="4">Leaf</tissue>
    </source>
</reference>
<accession>A0AAP0CSE5</accession>
<keyword evidence="3" id="KW-0812">Transmembrane</keyword>
<evidence type="ECO:0000313" key="4">
    <source>
        <dbReference type="EMBL" id="KAK9062140.1"/>
    </source>
</evidence>
<dbReference type="Proteomes" id="UP001408789">
    <property type="component" value="Unassembled WGS sequence"/>
</dbReference>
<dbReference type="AlphaFoldDB" id="A0AAP0CSE5"/>
<dbReference type="PANTHER" id="PTHR33874">
    <property type="entry name" value="RING FINGER PROTEIN"/>
    <property type="match status" value="1"/>
</dbReference>
<keyword evidence="3" id="KW-0472">Membrane</keyword>
<evidence type="ECO:0000256" key="1">
    <source>
        <dbReference type="SAM" id="Coils"/>
    </source>
</evidence>
<feature type="coiled-coil region" evidence="1">
    <location>
        <begin position="51"/>
        <end position="81"/>
    </location>
</feature>
<organism evidence="4 5">
    <name type="scientific">Deinandra increscens subsp. villosa</name>
    <dbReference type="NCBI Taxonomy" id="3103831"/>
    <lineage>
        <taxon>Eukaryota</taxon>
        <taxon>Viridiplantae</taxon>
        <taxon>Streptophyta</taxon>
        <taxon>Embryophyta</taxon>
        <taxon>Tracheophyta</taxon>
        <taxon>Spermatophyta</taxon>
        <taxon>Magnoliopsida</taxon>
        <taxon>eudicotyledons</taxon>
        <taxon>Gunneridae</taxon>
        <taxon>Pentapetalae</taxon>
        <taxon>asterids</taxon>
        <taxon>campanulids</taxon>
        <taxon>Asterales</taxon>
        <taxon>Asteraceae</taxon>
        <taxon>Asteroideae</taxon>
        <taxon>Heliantheae alliance</taxon>
        <taxon>Madieae</taxon>
        <taxon>Madiinae</taxon>
        <taxon>Deinandra</taxon>
    </lineage>
</organism>
<evidence type="ECO:0000256" key="3">
    <source>
        <dbReference type="SAM" id="Phobius"/>
    </source>
</evidence>
<evidence type="ECO:0000256" key="2">
    <source>
        <dbReference type="SAM" id="MobiDB-lite"/>
    </source>
</evidence>
<name>A0AAP0CSE5_9ASTR</name>
<sequence length="288" mass="32421">MGRISVESAKTVLEVAEVAFKAVEFSHHHPLHYKNGHQEKSGDKNEGAKPLESKEKELEALRLENQRLRDLLEENLKLLQNISESPCLLEDCPPDLHTRIMDTVESPKFLSQLKTLHKDSVDGMPGIDVQLDEILINVGREEPSLWIWVSDEMVHGNVEEKSGIDNENYIVISQEQVVDGIANFMAKCVLLNPKAKSHTVLTFNENAEFDTRRDAKDLYLLTIKLELTKALGGMSKFEKVLEIWHAGQIFYLMATWGLALAGLYQSRAVLRVAARGVHATSKLAMRAL</sequence>
<feature type="region of interest" description="Disordered" evidence="2">
    <location>
        <begin position="31"/>
        <end position="50"/>
    </location>
</feature>
<dbReference type="EMBL" id="JBCNJP010000019">
    <property type="protein sequence ID" value="KAK9062140.1"/>
    <property type="molecule type" value="Genomic_DNA"/>
</dbReference>
<feature type="transmembrane region" description="Helical" evidence="3">
    <location>
        <begin position="243"/>
        <end position="264"/>
    </location>
</feature>
<comment type="caution">
    <text evidence="4">The sequence shown here is derived from an EMBL/GenBank/DDBJ whole genome shotgun (WGS) entry which is preliminary data.</text>
</comment>
<protein>
    <submittedName>
        <fullName evidence="4">Uncharacterized protein</fullName>
    </submittedName>
</protein>
<dbReference type="PANTHER" id="PTHR33874:SF4">
    <property type="entry name" value="EXPRESSED PROTEIN"/>
    <property type="match status" value="1"/>
</dbReference>
<keyword evidence="3" id="KW-1133">Transmembrane helix</keyword>
<keyword evidence="1" id="KW-0175">Coiled coil</keyword>